<reference evidence="3 4" key="1">
    <citation type="submission" date="2024-09" db="EMBL/GenBank/DDBJ databases">
        <authorList>
            <person name="Sun Q."/>
            <person name="Mori K."/>
        </authorList>
    </citation>
    <scope>NUCLEOTIDE SEQUENCE [LARGE SCALE GENOMIC DNA]</scope>
    <source>
        <strain evidence="3 4">TBRC 2205</strain>
    </source>
</reference>
<sequence>MPSATIIGGTGLLGRAVARRLRTAGWSVTVTGRDPGRMPADLAASGVRFAAADRDDAAGLAAAVGQGCDLLVDCICFTAAQARLVLPVARNAGSIVMISSKAVYVDDAGNHSNSADPPRFAGPVTEDQPTVRPGDMPYDSPEGYGANKVAAEQVLLDSGLPVTVLRPSKVHGEGARPPRSWYFVKRALDRRPAVLLAGQGGGADHPSAAVNIAALVEVVADRPGRRILNAADPDAPDGLTISRIIAALTGHDRREVLLDDDAPAALGRHPWHRVPPVALDASAARALGYRPVGDFAATVTAEIGWLLAEAGRRPGWAPPGLDDDLGARWFDYPAEDAWLETLDPTWAT</sequence>
<accession>A0ABV6NZW8</accession>
<dbReference type="SUPFAM" id="SSF51735">
    <property type="entry name" value="NAD(P)-binding Rossmann-fold domains"/>
    <property type="match status" value="1"/>
</dbReference>
<dbReference type="PANTHER" id="PTHR48079">
    <property type="entry name" value="PROTEIN YEEZ"/>
    <property type="match status" value="1"/>
</dbReference>
<dbReference type="EMBL" id="JBHLUE010000016">
    <property type="protein sequence ID" value="MFC0566325.1"/>
    <property type="molecule type" value="Genomic_DNA"/>
</dbReference>
<evidence type="ECO:0000313" key="4">
    <source>
        <dbReference type="Proteomes" id="UP001589894"/>
    </source>
</evidence>
<dbReference type="Proteomes" id="UP001589894">
    <property type="component" value="Unassembled WGS sequence"/>
</dbReference>
<proteinExistence type="predicted"/>
<dbReference type="InterPro" id="IPR001509">
    <property type="entry name" value="Epimerase_deHydtase"/>
</dbReference>
<dbReference type="Gene3D" id="3.40.50.720">
    <property type="entry name" value="NAD(P)-binding Rossmann-like Domain"/>
    <property type="match status" value="1"/>
</dbReference>
<dbReference type="PANTHER" id="PTHR48079:SF6">
    <property type="entry name" value="NAD(P)-BINDING DOMAIN-CONTAINING PROTEIN-RELATED"/>
    <property type="match status" value="1"/>
</dbReference>
<dbReference type="InterPro" id="IPR036291">
    <property type="entry name" value="NAD(P)-bd_dom_sf"/>
</dbReference>
<feature type="region of interest" description="Disordered" evidence="1">
    <location>
        <begin position="110"/>
        <end position="132"/>
    </location>
</feature>
<feature type="domain" description="NAD-dependent epimerase/dehydratase" evidence="2">
    <location>
        <begin position="5"/>
        <end position="198"/>
    </location>
</feature>
<keyword evidence="4" id="KW-1185">Reference proteome</keyword>
<evidence type="ECO:0000313" key="3">
    <source>
        <dbReference type="EMBL" id="MFC0566325.1"/>
    </source>
</evidence>
<organism evidence="3 4">
    <name type="scientific">Plantactinospora siamensis</name>
    <dbReference type="NCBI Taxonomy" id="555372"/>
    <lineage>
        <taxon>Bacteria</taxon>
        <taxon>Bacillati</taxon>
        <taxon>Actinomycetota</taxon>
        <taxon>Actinomycetes</taxon>
        <taxon>Micromonosporales</taxon>
        <taxon>Micromonosporaceae</taxon>
        <taxon>Plantactinospora</taxon>
    </lineage>
</organism>
<dbReference type="RefSeq" id="WP_377340915.1">
    <property type="nucleotide sequence ID" value="NZ_JBHLUE010000016.1"/>
</dbReference>
<protein>
    <submittedName>
        <fullName evidence="3">NAD-dependent epimerase/dehydratase family protein</fullName>
    </submittedName>
</protein>
<name>A0ABV6NZW8_9ACTN</name>
<evidence type="ECO:0000256" key="1">
    <source>
        <dbReference type="SAM" id="MobiDB-lite"/>
    </source>
</evidence>
<gene>
    <name evidence="3" type="ORF">ACFFHU_19560</name>
</gene>
<comment type="caution">
    <text evidence="3">The sequence shown here is derived from an EMBL/GenBank/DDBJ whole genome shotgun (WGS) entry which is preliminary data.</text>
</comment>
<evidence type="ECO:0000259" key="2">
    <source>
        <dbReference type="Pfam" id="PF01370"/>
    </source>
</evidence>
<dbReference type="InterPro" id="IPR051783">
    <property type="entry name" value="NAD(P)-dependent_oxidoreduct"/>
</dbReference>
<dbReference type="Pfam" id="PF01370">
    <property type="entry name" value="Epimerase"/>
    <property type="match status" value="1"/>
</dbReference>